<dbReference type="InterPro" id="IPR011701">
    <property type="entry name" value="MFS"/>
</dbReference>
<feature type="transmembrane region" description="Helical" evidence="6">
    <location>
        <begin position="375"/>
        <end position="397"/>
    </location>
</feature>
<dbReference type="SUPFAM" id="SSF103473">
    <property type="entry name" value="MFS general substrate transporter"/>
    <property type="match status" value="1"/>
</dbReference>
<evidence type="ECO:0000256" key="5">
    <source>
        <dbReference type="ARBA" id="ARBA00023136"/>
    </source>
</evidence>
<feature type="transmembrane region" description="Helical" evidence="6">
    <location>
        <begin position="282"/>
        <end position="307"/>
    </location>
</feature>
<dbReference type="GO" id="GO:0005886">
    <property type="term" value="C:plasma membrane"/>
    <property type="evidence" value="ECO:0007669"/>
    <property type="project" value="TreeGrafter"/>
</dbReference>
<keyword evidence="3 6" id="KW-0812">Transmembrane</keyword>
<dbReference type="PANTHER" id="PTHR43791">
    <property type="entry name" value="PERMEASE-RELATED"/>
    <property type="match status" value="1"/>
</dbReference>
<dbReference type="Gene3D" id="1.20.1250.20">
    <property type="entry name" value="MFS general substrate transporter like domains"/>
    <property type="match status" value="2"/>
</dbReference>
<dbReference type="Pfam" id="PF07690">
    <property type="entry name" value="MFS_1"/>
    <property type="match status" value="1"/>
</dbReference>
<dbReference type="GO" id="GO:0022857">
    <property type="term" value="F:transmembrane transporter activity"/>
    <property type="evidence" value="ECO:0007669"/>
    <property type="project" value="InterPro"/>
</dbReference>
<evidence type="ECO:0000256" key="4">
    <source>
        <dbReference type="ARBA" id="ARBA00022989"/>
    </source>
</evidence>
<dbReference type="PROSITE" id="PS50850">
    <property type="entry name" value="MFS"/>
    <property type="match status" value="1"/>
</dbReference>
<proteinExistence type="predicted"/>
<keyword evidence="5 6" id="KW-0472">Membrane</keyword>
<feature type="transmembrane region" description="Helical" evidence="6">
    <location>
        <begin position="409"/>
        <end position="429"/>
    </location>
</feature>
<comment type="subcellular location">
    <subcellularLocation>
        <location evidence="1">Membrane</location>
        <topology evidence="1">Multi-pass membrane protein</topology>
    </subcellularLocation>
</comment>
<evidence type="ECO:0000313" key="8">
    <source>
        <dbReference type="EMBL" id="SPP97029.1"/>
    </source>
</evidence>
<dbReference type="FunFam" id="1.20.1250.20:FF:000018">
    <property type="entry name" value="MFS transporter permease"/>
    <property type="match status" value="1"/>
</dbReference>
<dbReference type="CDD" id="cd17319">
    <property type="entry name" value="MFS_ExuT_GudP_like"/>
    <property type="match status" value="1"/>
</dbReference>
<feature type="transmembrane region" description="Helical" evidence="6">
    <location>
        <begin position="155"/>
        <end position="175"/>
    </location>
</feature>
<dbReference type="KEGG" id="bvz:BRAD3257_6111"/>
<gene>
    <name evidence="8" type="primary">ttuB</name>
    <name evidence="8" type="ORF">BRAD3257_6111</name>
</gene>
<accession>A0A2U3Q6U5</accession>
<dbReference type="InterPro" id="IPR036259">
    <property type="entry name" value="MFS_trans_sf"/>
</dbReference>
<dbReference type="InterPro" id="IPR020846">
    <property type="entry name" value="MFS_dom"/>
</dbReference>
<dbReference type="PANTHER" id="PTHR43791:SF36">
    <property type="entry name" value="TRANSPORTER, PUTATIVE (AFU_ORTHOLOGUE AFUA_6G08340)-RELATED"/>
    <property type="match status" value="1"/>
</dbReference>
<feature type="domain" description="Major facilitator superfamily (MFS) profile" evidence="7">
    <location>
        <begin position="28"/>
        <end position="433"/>
    </location>
</feature>
<evidence type="ECO:0000256" key="3">
    <source>
        <dbReference type="ARBA" id="ARBA00022692"/>
    </source>
</evidence>
<dbReference type="AlphaFoldDB" id="A0A2U3Q6U5"/>
<keyword evidence="4 6" id="KW-1133">Transmembrane helix</keyword>
<feature type="transmembrane region" description="Helical" evidence="6">
    <location>
        <begin position="61"/>
        <end position="82"/>
    </location>
</feature>
<name>A0A2U3Q6U5_9BRAD</name>
<feature type="transmembrane region" description="Helical" evidence="6">
    <location>
        <begin position="94"/>
        <end position="112"/>
    </location>
</feature>
<feature type="transmembrane region" description="Helical" evidence="6">
    <location>
        <begin position="343"/>
        <end position="363"/>
    </location>
</feature>
<evidence type="ECO:0000259" key="7">
    <source>
        <dbReference type="PROSITE" id="PS50850"/>
    </source>
</evidence>
<evidence type="ECO:0000256" key="2">
    <source>
        <dbReference type="ARBA" id="ARBA00022448"/>
    </source>
</evidence>
<sequence length="463" mass="49442">MTMTAAAIGHVDTGISEHRVIRKIAWRLMPLIIVCYFFAFFDRVNISFAKAALQADLGLSNTAYGLGASLFVVGYVLLEVPSNMLLYRFGARRWIARIMISWGIATAAMVFVRSEWQFYSLRFVIGAMEAGFAPGILYYLTLWFPKSHRGRMTSVFFLATAFSGIIGAPISGLILNYLNGLHGLAGWQWLFVAGGLPCVALGLVVLFRFDDGIEQAKWLSDDERRIISVQLDRQKSEVDERSAWRSLLMPGVLLLGFIYFLIQVSSYGLNFWAPDLIKAAGVGSAAAIGFLTAAPYVCGAISMLVVGRMSDASGERPKFVAALILAAGFGFFASGAFDKNVVTLVGALAVLGAGVVAAIPTFWTLPPKILTGAGAASGIALINTLGQVGGIVSPVMVGSVKDWTGSTTPALYAIGSVCVLCAILLLTSLPRGLRANDLPEADAGALGPLKAENVLRTPTIRPS</sequence>
<protein>
    <submittedName>
        <fullName evidence="8">Putative tartrate transporter</fullName>
    </submittedName>
</protein>
<organism evidence="8 9">
    <name type="scientific">Bradyrhizobium vignae</name>
    <dbReference type="NCBI Taxonomy" id="1549949"/>
    <lineage>
        <taxon>Bacteria</taxon>
        <taxon>Pseudomonadati</taxon>
        <taxon>Pseudomonadota</taxon>
        <taxon>Alphaproteobacteria</taxon>
        <taxon>Hyphomicrobiales</taxon>
        <taxon>Nitrobacteraceae</taxon>
        <taxon>Bradyrhizobium</taxon>
    </lineage>
</organism>
<feature type="transmembrane region" description="Helical" evidence="6">
    <location>
        <begin position="24"/>
        <end position="41"/>
    </location>
</feature>
<feature type="transmembrane region" description="Helical" evidence="6">
    <location>
        <begin position="118"/>
        <end position="143"/>
    </location>
</feature>
<feature type="transmembrane region" description="Helical" evidence="6">
    <location>
        <begin position="187"/>
        <end position="207"/>
    </location>
</feature>
<evidence type="ECO:0000256" key="6">
    <source>
        <dbReference type="SAM" id="Phobius"/>
    </source>
</evidence>
<feature type="transmembrane region" description="Helical" evidence="6">
    <location>
        <begin position="319"/>
        <end position="337"/>
    </location>
</feature>
<dbReference type="EMBL" id="LS398110">
    <property type="protein sequence ID" value="SPP97029.1"/>
    <property type="molecule type" value="Genomic_DNA"/>
</dbReference>
<evidence type="ECO:0000313" key="9">
    <source>
        <dbReference type="Proteomes" id="UP000246085"/>
    </source>
</evidence>
<dbReference type="Proteomes" id="UP000246085">
    <property type="component" value="Chromosome BRAD3257"/>
</dbReference>
<evidence type="ECO:0000256" key="1">
    <source>
        <dbReference type="ARBA" id="ARBA00004141"/>
    </source>
</evidence>
<keyword evidence="2" id="KW-0813">Transport</keyword>
<feature type="transmembrane region" description="Helical" evidence="6">
    <location>
        <begin position="243"/>
        <end position="262"/>
    </location>
</feature>
<reference evidence="8 9" key="1">
    <citation type="submission" date="2018-03" db="EMBL/GenBank/DDBJ databases">
        <authorList>
            <person name="Gully D."/>
        </authorList>
    </citation>
    <scope>NUCLEOTIDE SEQUENCE [LARGE SCALE GENOMIC DNA]</scope>
    <source>
        <strain evidence="8">ORS3257</strain>
    </source>
</reference>